<name>A0A427AL87_ENSVE</name>
<evidence type="ECO:0000313" key="1">
    <source>
        <dbReference type="EMBL" id="RRT76970.1"/>
    </source>
</evidence>
<dbReference type="AlphaFoldDB" id="A0A427AL87"/>
<evidence type="ECO:0000313" key="2">
    <source>
        <dbReference type="Proteomes" id="UP000287651"/>
    </source>
</evidence>
<gene>
    <name evidence="1" type="ORF">B296_00024499</name>
</gene>
<dbReference type="Proteomes" id="UP000287651">
    <property type="component" value="Unassembled WGS sequence"/>
</dbReference>
<sequence length="102" mass="10484">MAVSPASAASSNHFPFTSEISGIGLDVTALDTSFPPDVANSGGLQLGSDGVGSSRDSIRSSGQLWNFSLSDLTADLTNLGVEEYFADVATGSCPHQSDEEKS</sequence>
<protein>
    <submittedName>
        <fullName evidence="1">Uncharacterized protein</fullName>
    </submittedName>
</protein>
<dbReference type="EMBL" id="AMZH03002049">
    <property type="protein sequence ID" value="RRT76970.1"/>
    <property type="molecule type" value="Genomic_DNA"/>
</dbReference>
<reference evidence="1 2" key="1">
    <citation type="journal article" date="2014" name="Agronomy (Basel)">
        <title>A Draft Genome Sequence for Ensete ventricosum, the Drought-Tolerant Tree Against Hunger.</title>
        <authorList>
            <person name="Harrison J."/>
            <person name="Moore K.A."/>
            <person name="Paszkiewicz K."/>
            <person name="Jones T."/>
            <person name="Grant M."/>
            <person name="Ambacheew D."/>
            <person name="Muzemil S."/>
            <person name="Studholme D.J."/>
        </authorList>
    </citation>
    <scope>NUCLEOTIDE SEQUENCE [LARGE SCALE GENOMIC DNA]</scope>
</reference>
<accession>A0A427AL87</accession>
<proteinExistence type="predicted"/>
<comment type="caution">
    <text evidence="1">The sequence shown here is derived from an EMBL/GenBank/DDBJ whole genome shotgun (WGS) entry which is preliminary data.</text>
</comment>
<organism evidence="1 2">
    <name type="scientific">Ensete ventricosum</name>
    <name type="common">Abyssinian banana</name>
    <name type="synonym">Musa ensete</name>
    <dbReference type="NCBI Taxonomy" id="4639"/>
    <lineage>
        <taxon>Eukaryota</taxon>
        <taxon>Viridiplantae</taxon>
        <taxon>Streptophyta</taxon>
        <taxon>Embryophyta</taxon>
        <taxon>Tracheophyta</taxon>
        <taxon>Spermatophyta</taxon>
        <taxon>Magnoliopsida</taxon>
        <taxon>Liliopsida</taxon>
        <taxon>Zingiberales</taxon>
        <taxon>Musaceae</taxon>
        <taxon>Ensete</taxon>
    </lineage>
</organism>